<accession>A0ABQ9IL08</accession>
<evidence type="ECO:0000313" key="2">
    <source>
        <dbReference type="Proteomes" id="UP001159363"/>
    </source>
</evidence>
<comment type="caution">
    <text evidence="1">The sequence shown here is derived from an EMBL/GenBank/DDBJ whole genome shotgun (WGS) entry which is preliminary data.</text>
</comment>
<sequence>MRFFRKPQHEKDPAPKETSDIDTRDIICWKTFQVHEGKMDNTVVRWSEKSHAGDQCLKDEEGGELWSRVDCDVLEAFVVAKQCITVRKIAPTYQPLLMVSRGTRADEINAFLKRESLWPSVNVLKLAKNMRVHLSGEVCTGLFSDHLLKLRNCEYKTDSMIAIPDKLCTIVTTVQEPIAKIDPDVSEIQASL</sequence>
<proteinExistence type="predicted"/>
<keyword evidence="2" id="KW-1185">Reference proteome</keyword>
<dbReference type="EMBL" id="JARBHB010000001">
    <property type="protein sequence ID" value="KAJ8896845.1"/>
    <property type="molecule type" value="Genomic_DNA"/>
</dbReference>
<reference evidence="1 2" key="1">
    <citation type="submission" date="2023-02" db="EMBL/GenBank/DDBJ databases">
        <title>LHISI_Scaffold_Assembly.</title>
        <authorList>
            <person name="Stuart O.P."/>
            <person name="Cleave R."/>
            <person name="Magrath M.J.L."/>
            <person name="Mikheyev A.S."/>
        </authorList>
    </citation>
    <scope>NUCLEOTIDE SEQUENCE [LARGE SCALE GENOMIC DNA]</scope>
    <source>
        <strain evidence="1">Daus_M_001</strain>
        <tissue evidence="1">Leg muscle</tissue>
    </source>
</reference>
<dbReference type="Proteomes" id="UP001159363">
    <property type="component" value="Chromosome 1"/>
</dbReference>
<gene>
    <name evidence="1" type="ORF">PR048_002191</name>
</gene>
<protein>
    <submittedName>
        <fullName evidence="1">Uncharacterized protein</fullName>
    </submittedName>
</protein>
<evidence type="ECO:0000313" key="1">
    <source>
        <dbReference type="EMBL" id="KAJ8896845.1"/>
    </source>
</evidence>
<organism evidence="1 2">
    <name type="scientific">Dryococelus australis</name>
    <dbReference type="NCBI Taxonomy" id="614101"/>
    <lineage>
        <taxon>Eukaryota</taxon>
        <taxon>Metazoa</taxon>
        <taxon>Ecdysozoa</taxon>
        <taxon>Arthropoda</taxon>
        <taxon>Hexapoda</taxon>
        <taxon>Insecta</taxon>
        <taxon>Pterygota</taxon>
        <taxon>Neoptera</taxon>
        <taxon>Polyneoptera</taxon>
        <taxon>Phasmatodea</taxon>
        <taxon>Verophasmatodea</taxon>
        <taxon>Anareolatae</taxon>
        <taxon>Phasmatidae</taxon>
        <taxon>Eurycanthinae</taxon>
        <taxon>Dryococelus</taxon>
    </lineage>
</organism>
<name>A0ABQ9IL08_9NEOP</name>